<dbReference type="PANTHER" id="PTHR18063:SF6">
    <property type="entry name" value="UBIQUITIN CARBOXYL-TERMINAL HYDROLASE"/>
    <property type="match status" value="1"/>
</dbReference>
<dbReference type="EMBL" id="BSDZ01000011">
    <property type="protein sequence ID" value="GLI62230.1"/>
    <property type="molecule type" value="Genomic_DNA"/>
</dbReference>
<evidence type="ECO:0000313" key="4">
    <source>
        <dbReference type="Proteomes" id="UP001165090"/>
    </source>
</evidence>
<evidence type="ECO:0000259" key="2">
    <source>
        <dbReference type="Pfam" id="PF04424"/>
    </source>
</evidence>
<sequence>MAETEYKIKRIQFFGRISTPIFMQNENGPCPLLALANVLSLRNQIAEIPTSVTSITEKRLIAMVAERLVDSNLGSAAAASSSAYAADLQQNLSDSLDSLHKLAVGMDVNVRFNSVFGFEPTQYVSIFDLLDISLCHGWLVDTDDMETMRVVGSRSYNELSEMIVATYDAAQQQQQQQQTQEAGGASLPPLKSFSPPAAPSLEFQGMDGQATTAEEGGEMIAAVPGRQVDASTWQSGEGTPPRAATAAADGTCQELDGWAAVSASEAVAIGGASIFAATSTLSSAGAVAEALVAGPSQPPSLDQPLELQTTSEPCRQHPQELATEPQQQTIEQVQARPQPGQESFKQMLQGQVDLQPHQPEQEENELVTVVRATQASGTGHSLTGVTENGATSAACHLAATPSPASPALAPPSSLEPALLQLAVPPPQQRDLITFDDDDDDDAIAAPTMASAPEAAVNSNQAEPVIDLADLLDGPLLLQPAHVGFQELPPPPPPPPPPAPSPLPPPLPTDPPAATTIALPAATAVASLTHPAAANTSDSDAEVLARRVYDAMVARDFLESTCSQLTVAGLRALQSSLRPGQLAVFFRNNHFSVVFKHGTTHQVYLLVTDQGYLNEADVVWEHLSSVAGDTQFCGADFAPFKPHREPVEGGPVAVTADVVMSEVDAAAIAAMLAEDEAQMRGQDHDAEMLDMTGLGLNIPPAGQPAVAAGAAAAPVALPLSTQQQQQQQQQLQEWQQQQQQRRQAQHLEWDWQQQQQPQTQLYPPLVSTRQQQQQQQQQHDLDADLALALRLQQEEEEEARRREEQLRRQQSQRPSQPARPSSNTPPTGRTHHGGTFTPTYRQQQQQQQQQQEQQRSSAGRDGQSAAGEKEKCIVM</sequence>
<protein>
    <recommendedName>
        <fullName evidence="2">MINDY deubiquitinase domain-containing protein</fullName>
    </recommendedName>
</protein>
<proteinExistence type="predicted"/>
<feature type="compositionally biased region" description="Low complexity" evidence="1">
    <location>
        <begin position="171"/>
        <end position="180"/>
    </location>
</feature>
<name>A0ABQ5RXC9_9CHLO</name>
<feature type="compositionally biased region" description="Basic and acidic residues" evidence="1">
    <location>
        <begin position="797"/>
        <end position="806"/>
    </location>
</feature>
<keyword evidence="4" id="KW-1185">Reference proteome</keyword>
<feature type="domain" description="MINDY deubiquitinase" evidence="2">
    <location>
        <begin position="5"/>
        <end position="181"/>
    </location>
</feature>
<dbReference type="InterPro" id="IPR007518">
    <property type="entry name" value="MINDY"/>
</dbReference>
<evidence type="ECO:0000256" key="1">
    <source>
        <dbReference type="SAM" id="MobiDB-lite"/>
    </source>
</evidence>
<feature type="region of interest" description="Disordered" evidence="1">
    <location>
        <begin position="482"/>
        <end position="513"/>
    </location>
</feature>
<feature type="region of interest" description="Disordered" evidence="1">
    <location>
        <begin position="170"/>
        <end position="203"/>
    </location>
</feature>
<gene>
    <name evidence="3" type="ORF">VaNZ11_004796</name>
</gene>
<evidence type="ECO:0000313" key="3">
    <source>
        <dbReference type="EMBL" id="GLI62230.1"/>
    </source>
</evidence>
<feature type="compositionally biased region" description="Pro residues" evidence="1">
    <location>
        <begin position="487"/>
        <end position="510"/>
    </location>
</feature>
<feature type="compositionally biased region" description="Low complexity" evidence="1">
    <location>
        <begin position="807"/>
        <end position="853"/>
    </location>
</feature>
<feature type="domain" description="MINDY deubiquitinase" evidence="2">
    <location>
        <begin position="539"/>
        <end position="636"/>
    </location>
</feature>
<accession>A0ABQ5RXC9</accession>
<dbReference type="InterPro" id="IPR033979">
    <property type="entry name" value="MINDY_domain"/>
</dbReference>
<feature type="region of interest" description="Disordered" evidence="1">
    <location>
        <begin position="793"/>
        <end position="874"/>
    </location>
</feature>
<feature type="region of interest" description="Disordered" evidence="1">
    <location>
        <begin position="295"/>
        <end position="317"/>
    </location>
</feature>
<reference evidence="3 4" key="1">
    <citation type="journal article" date="2023" name="IScience">
        <title>Expanded male sex-determining region conserved during the evolution of homothallism in the green alga Volvox.</title>
        <authorList>
            <person name="Yamamoto K."/>
            <person name="Matsuzaki R."/>
            <person name="Mahakham W."/>
            <person name="Heman W."/>
            <person name="Sekimoto H."/>
            <person name="Kawachi M."/>
            <person name="Minakuchi Y."/>
            <person name="Toyoda A."/>
            <person name="Nozaki H."/>
        </authorList>
    </citation>
    <scope>NUCLEOTIDE SEQUENCE [LARGE SCALE GENOMIC DNA]</scope>
    <source>
        <strain evidence="3 4">NIES-4468</strain>
    </source>
</reference>
<dbReference type="PANTHER" id="PTHR18063">
    <property type="entry name" value="NF-E2 INDUCIBLE PROTEIN"/>
    <property type="match status" value="1"/>
</dbReference>
<organism evidence="3 4">
    <name type="scientific">Volvox africanus</name>
    <dbReference type="NCBI Taxonomy" id="51714"/>
    <lineage>
        <taxon>Eukaryota</taxon>
        <taxon>Viridiplantae</taxon>
        <taxon>Chlorophyta</taxon>
        <taxon>core chlorophytes</taxon>
        <taxon>Chlorophyceae</taxon>
        <taxon>CS clade</taxon>
        <taxon>Chlamydomonadales</taxon>
        <taxon>Volvocaceae</taxon>
        <taxon>Volvox</taxon>
    </lineage>
</organism>
<dbReference type="Proteomes" id="UP001165090">
    <property type="component" value="Unassembled WGS sequence"/>
</dbReference>
<comment type="caution">
    <text evidence="3">The sequence shown here is derived from an EMBL/GenBank/DDBJ whole genome shotgun (WGS) entry which is preliminary data.</text>
</comment>
<dbReference type="Pfam" id="PF04424">
    <property type="entry name" value="MINDY_DUB"/>
    <property type="match status" value="2"/>
</dbReference>